<dbReference type="RefSeq" id="WP_125133647.1">
    <property type="nucleotide sequence ID" value="NZ_ONZG01000002.1"/>
</dbReference>
<keyword evidence="2" id="KW-1185">Reference proteome</keyword>
<accession>A0A2R8C5F0</accession>
<proteinExistence type="predicted"/>
<sequence length="97" mass="11071">MRKYFEIWKTIGDIAEDFGVDYPCAAAWVWRGEVPKSYDAKFVQAALQRGFLVTRCNLDEWHDAHAKHRKQLKSNGDGEAVIECPKLTVLETTKAAE</sequence>
<evidence type="ECO:0000313" key="1">
    <source>
        <dbReference type="EMBL" id="SPJ27647.1"/>
    </source>
</evidence>
<protein>
    <submittedName>
        <fullName evidence="1">Uncharacterized protein</fullName>
    </submittedName>
</protein>
<dbReference type="AlphaFoldDB" id="A0A2R8C5F0"/>
<evidence type="ECO:0000313" key="2">
    <source>
        <dbReference type="Proteomes" id="UP000244898"/>
    </source>
</evidence>
<gene>
    <name evidence="1" type="ORF">TRM7615_01137</name>
</gene>
<dbReference type="OrthoDB" id="1907165at2"/>
<name>A0A2R8C5F0_9RHOB</name>
<dbReference type="EMBL" id="ONZG01000002">
    <property type="protein sequence ID" value="SPJ27647.1"/>
    <property type="molecule type" value="Genomic_DNA"/>
</dbReference>
<organism evidence="1 2">
    <name type="scientific">Falsiruegeria mediterranea M17</name>
    <dbReference type="NCBI Taxonomy" id="1200281"/>
    <lineage>
        <taxon>Bacteria</taxon>
        <taxon>Pseudomonadati</taxon>
        <taxon>Pseudomonadota</taxon>
        <taxon>Alphaproteobacteria</taxon>
        <taxon>Rhodobacterales</taxon>
        <taxon>Roseobacteraceae</taxon>
        <taxon>Falsiruegeria</taxon>
    </lineage>
</organism>
<reference evidence="2" key="1">
    <citation type="submission" date="2018-03" db="EMBL/GenBank/DDBJ databases">
        <authorList>
            <person name="Rodrigo-Torres L."/>
            <person name="Arahal R. D."/>
            <person name="Lucena T."/>
        </authorList>
    </citation>
    <scope>NUCLEOTIDE SEQUENCE [LARGE SCALE GENOMIC DNA]</scope>
    <source>
        <strain evidence="2">CECT 7615</strain>
    </source>
</reference>
<dbReference type="Proteomes" id="UP000244898">
    <property type="component" value="Unassembled WGS sequence"/>
</dbReference>